<dbReference type="AlphaFoldDB" id="D7T7Q1"/>
<keyword evidence="2" id="KW-1185">Reference proteome</keyword>
<protein>
    <submittedName>
        <fullName evidence="1">Uncharacterized protein</fullName>
    </submittedName>
</protein>
<dbReference type="Proteomes" id="UP000009183">
    <property type="component" value="Chromosome 16"/>
</dbReference>
<gene>
    <name evidence="1" type="ordered locus">VIT_16s0039g02060</name>
</gene>
<proteinExistence type="predicted"/>
<dbReference type="EMBL" id="FN595750">
    <property type="protein sequence ID" value="CBI26522.3"/>
    <property type="molecule type" value="Genomic_DNA"/>
</dbReference>
<evidence type="ECO:0000313" key="1">
    <source>
        <dbReference type="EMBL" id="CBI26522.3"/>
    </source>
</evidence>
<dbReference type="HOGENOM" id="CLU_2473532_0_0_1"/>
<accession>D7T7Q1</accession>
<evidence type="ECO:0000313" key="2">
    <source>
        <dbReference type="Proteomes" id="UP000009183"/>
    </source>
</evidence>
<organism evidence="1 2">
    <name type="scientific">Vitis vinifera</name>
    <name type="common">Grape</name>
    <dbReference type="NCBI Taxonomy" id="29760"/>
    <lineage>
        <taxon>Eukaryota</taxon>
        <taxon>Viridiplantae</taxon>
        <taxon>Streptophyta</taxon>
        <taxon>Embryophyta</taxon>
        <taxon>Tracheophyta</taxon>
        <taxon>Spermatophyta</taxon>
        <taxon>Magnoliopsida</taxon>
        <taxon>eudicotyledons</taxon>
        <taxon>Gunneridae</taxon>
        <taxon>Pentapetalae</taxon>
        <taxon>rosids</taxon>
        <taxon>Vitales</taxon>
        <taxon>Vitaceae</taxon>
        <taxon>Viteae</taxon>
        <taxon>Vitis</taxon>
    </lineage>
</organism>
<dbReference type="InParanoid" id="D7T7Q1"/>
<reference evidence="2" key="1">
    <citation type="journal article" date="2007" name="Nature">
        <title>The grapevine genome sequence suggests ancestral hexaploidization in major angiosperm phyla.</title>
        <authorList>
            <consortium name="The French-Italian Public Consortium for Grapevine Genome Characterization."/>
            <person name="Jaillon O."/>
            <person name="Aury J.-M."/>
            <person name="Noel B."/>
            <person name="Policriti A."/>
            <person name="Clepet C."/>
            <person name="Casagrande A."/>
            <person name="Choisne N."/>
            <person name="Aubourg S."/>
            <person name="Vitulo N."/>
            <person name="Jubin C."/>
            <person name="Vezzi A."/>
            <person name="Legeai F."/>
            <person name="Hugueney P."/>
            <person name="Dasilva C."/>
            <person name="Horner D."/>
            <person name="Mica E."/>
            <person name="Jublot D."/>
            <person name="Poulain J."/>
            <person name="Bruyere C."/>
            <person name="Billault A."/>
            <person name="Segurens B."/>
            <person name="Gouyvenoux M."/>
            <person name="Ugarte E."/>
            <person name="Cattonaro F."/>
            <person name="Anthouard V."/>
            <person name="Vico V."/>
            <person name="Del Fabbro C."/>
            <person name="Alaux M."/>
            <person name="Di Gaspero G."/>
            <person name="Dumas V."/>
            <person name="Felice N."/>
            <person name="Paillard S."/>
            <person name="Juman I."/>
            <person name="Moroldo M."/>
            <person name="Scalabrin S."/>
            <person name="Canaguier A."/>
            <person name="Le Clainche I."/>
            <person name="Malacrida G."/>
            <person name="Durand E."/>
            <person name="Pesole G."/>
            <person name="Laucou V."/>
            <person name="Chatelet P."/>
            <person name="Merdinoglu D."/>
            <person name="Delledonne M."/>
            <person name="Pezzotti M."/>
            <person name="Lecharny A."/>
            <person name="Scarpelli C."/>
            <person name="Artiguenave F."/>
            <person name="Pe M.E."/>
            <person name="Valle G."/>
            <person name="Morgante M."/>
            <person name="Caboche M."/>
            <person name="Adam-Blondon A.-F."/>
            <person name="Weissenbach J."/>
            <person name="Quetier F."/>
            <person name="Wincker P."/>
        </authorList>
    </citation>
    <scope>NUCLEOTIDE SEQUENCE [LARGE SCALE GENOMIC DNA]</scope>
    <source>
        <strain evidence="2">cv. Pinot noir / PN40024</strain>
    </source>
</reference>
<sequence length="88" mass="9780">MAIGACVIGMNRRGGEMKVAMRMGLKKIRKMGGKFYRALVYRCFTSNFLFINGYGFSPSSTLSTATTITSTTFQCRKPTIFRHPSSHG</sequence>
<dbReference type="PaxDb" id="29760-VIT_16s0039g02060.t01"/>
<name>D7T7Q1_VITVI</name>